<dbReference type="AlphaFoldDB" id="W9S0N3"/>
<accession>W9S0N3</accession>
<evidence type="ECO:0000256" key="1">
    <source>
        <dbReference type="SAM" id="MobiDB-lite"/>
    </source>
</evidence>
<organism evidence="2 3">
    <name type="scientific">Morus notabilis</name>
    <dbReference type="NCBI Taxonomy" id="981085"/>
    <lineage>
        <taxon>Eukaryota</taxon>
        <taxon>Viridiplantae</taxon>
        <taxon>Streptophyta</taxon>
        <taxon>Embryophyta</taxon>
        <taxon>Tracheophyta</taxon>
        <taxon>Spermatophyta</taxon>
        <taxon>Magnoliopsida</taxon>
        <taxon>eudicotyledons</taxon>
        <taxon>Gunneridae</taxon>
        <taxon>Pentapetalae</taxon>
        <taxon>rosids</taxon>
        <taxon>fabids</taxon>
        <taxon>Rosales</taxon>
        <taxon>Moraceae</taxon>
        <taxon>Moreae</taxon>
        <taxon>Morus</taxon>
    </lineage>
</organism>
<keyword evidence="3" id="KW-1185">Reference proteome</keyword>
<feature type="region of interest" description="Disordered" evidence="1">
    <location>
        <begin position="75"/>
        <end position="120"/>
    </location>
</feature>
<evidence type="ECO:0000313" key="3">
    <source>
        <dbReference type="Proteomes" id="UP000030645"/>
    </source>
</evidence>
<proteinExistence type="predicted"/>
<protein>
    <submittedName>
        <fullName evidence="2">Uncharacterized protein</fullName>
    </submittedName>
</protein>
<feature type="compositionally biased region" description="Gly residues" evidence="1">
    <location>
        <begin position="102"/>
        <end position="120"/>
    </location>
</feature>
<evidence type="ECO:0000313" key="2">
    <source>
        <dbReference type="EMBL" id="EXC20323.1"/>
    </source>
</evidence>
<reference evidence="3" key="1">
    <citation type="submission" date="2013-01" db="EMBL/GenBank/DDBJ databases">
        <title>Draft Genome Sequence of a Mulberry Tree, Morus notabilis C.K. Schneid.</title>
        <authorList>
            <person name="He N."/>
            <person name="Zhao S."/>
        </authorList>
    </citation>
    <scope>NUCLEOTIDE SEQUENCE</scope>
</reference>
<dbReference type="Proteomes" id="UP000030645">
    <property type="component" value="Unassembled WGS sequence"/>
</dbReference>
<sequence>MQGSSFRKRGRSAMELHWYARQLLWGRIDLFEHSKDQISKHWSFFLLLQLQQRLGGNLRSSDVEEAIDGMIRDPSELRPLQDSPLSSVRFKTKGSPRVRSGVGEGQGARSGAVVGCGGHQ</sequence>
<gene>
    <name evidence="2" type="ORF">L484_020543</name>
</gene>
<name>W9S0N3_9ROSA</name>
<dbReference type="EMBL" id="KE345913">
    <property type="protein sequence ID" value="EXC20323.1"/>
    <property type="molecule type" value="Genomic_DNA"/>
</dbReference>